<comment type="similarity">
    <text evidence="1">Belongs to the bacterial solute-binding protein 1 family.</text>
</comment>
<evidence type="ECO:0000256" key="3">
    <source>
        <dbReference type="ARBA" id="ARBA00022729"/>
    </source>
</evidence>
<accession>U2FK22</accession>
<dbReference type="GO" id="GO:0055052">
    <property type="term" value="C:ATP-binding cassette (ABC) transporter complex, substrate-binding subunit-containing"/>
    <property type="evidence" value="ECO:0007669"/>
    <property type="project" value="TreeGrafter"/>
</dbReference>
<dbReference type="RefSeq" id="WP_008826824.1">
    <property type="nucleotide sequence ID" value="NZ_AFNU02000002.1"/>
</dbReference>
<proteinExistence type="inferred from homology"/>
<dbReference type="PROSITE" id="PS51257">
    <property type="entry name" value="PROKAR_LIPOPROTEIN"/>
    <property type="match status" value="1"/>
</dbReference>
<name>U2FK22_9MOLU</name>
<dbReference type="PANTHER" id="PTHR30061:SF50">
    <property type="entry name" value="MALTOSE_MALTODEXTRIN-BINDING PERIPLASMIC PROTEIN"/>
    <property type="match status" value="1"/>
</dbReference>
<comment type="caution">
    <text evidence="5">The sequence shown here is derived from an EMBL/GenBank/DDBJ whole genome shotgun (WGS) entry which is preliminary data.</text>
</comment>
<sequence>MKKISGLVVLMVASLLIAACGNGGGRSYADCETPDGTQACFNAEDMTYRIEDGLKEDGAELTIGLDNTDYGNAIVAKWNETYPELKDKVKFIDYEASGAADKITEQAEEAPDVVFVIDGEVPRNMQSVFALHQYIEDMGTDNGFKPANDLINSGNYVYLPTVFDGMAFSWNKTMLEELGYSTEDADGDGLPDAFDTWEEIFALSDEWDTTRPTYKGDTVNVVYPMSLTEVWSGYSSVTADGWEIFAEGDPTKPGYEKESFKNGLAFIKEAAEHKISVEADGTVTPGTSMSWRWDNYLNDEFSPFALVGTWMNVEEAETNSGSDFKFSVMPTYDGTRLTPFVKTKGFVVNANTSYPSAAHELLRLIYSEEGFQTLVDNSSYIPGLQEDSEFNPTYEGTNRKEMSAAFAENYVEPNFVLPNNTAKAAMDVYYEITLDTFYAAVWDGTKTPAEAQTEIVALAEQWYEENNK</sequence>
<evidence type="ECO:0000313" key="6">
    <source>
        <dbReference type="Proteomes" id="UP000005707"/>
    </source>
</evidence>
<reference evidence="5 6" key="2">
    <citation type="journal article" date="2013" name="PLoS ONE">
        <title>INDIGO - INtegrated Data Warehouse of MIcrobial GenOmes with Examples from the Red Sea Extremophiles.</title>
        <authorList>
            <person name="Alam I."/>
            <person name="Antunes A."/>
            <person name="Kamau A.A."/>
            <person name="Ba Alawi W."/>
            <person name="Kalkatawi M."/>
            <person name="Stingl U."/>
            <person name="Bajic V.B."/>
        </authorList>
    </citation>
    <scope>NUCLEOTIDE SEQUENCE [LARGE SCALE GENOMIC DNA]</scope>
    <source>
        <strain evidence="5 6">SSD-17B</strain>
    </source>
</reference>
<dbReference type="GO" id="GO:0015768">
    <property type="term" value="P:maltose transport"/>
    <property type="evidence" value="ECO:0007669"/>
    <property type="project" value="TreeGrafter"/>
</dbReference>
<protein>
    <submittedName>
        <fullName evidence="5">Membrane lipoprotein</fullName>
    </submittedName>
</protein>
<keyword evidence="2" id="KW-0813">Transport</keyword>
<evidence type="ECO:0000313" key="5">
    <source>
        <dbReference type="EMBL" id="ERJ13165.1"/>
    </source>
</evidence>
<dbReference type="eggNOG" id="COG1653">
    <property type="taxonomic scope" value="Bacteria"/>
</dbReference>
<dbReference type="Gene3D" id="3.40.190.10">
    <property type="entry name" value="Periplasmic binding protein-like II"/>
    <property type="match status" value="1"/>
</dbReference>
<dbReference type="GO" id="GO:0042956">
    <property type="term" value="P:maltodextrin transmembrane transport"/>
    <property type="evidence" value="ECO:0007669"/>
    <property type="project" value="TreeGrafter"/>
</dbReference>
<dbReference type="SUPFAM" id="SSF53850">
    <property type="entry name" value="Periplasmic binding protein-like II"/>
    <property type="match status" value="1"/>
</dbReference>
<evidence type="ECO:0000256" key="2">
    <source>
        <dbReference type="ARBA" id="ARBA00022448"/>
    </source>
</evidence>
<feature type="chain" id="PRO_5004626052" evidence="4">
    <location>
        <begin position="19"/>
        <end position="468"/>
    </location>
</feature>
<dbReference type="InParanoid" id="U2FK22"/>
<feature type="signal peptide" evidence="4">
    <location>
        <begin position="1"/>
        <end position="18"/>
    </location>
</feature>
<organism evidence="5 6">
    <name type="scientific">Haloplasma contractile SSD-17B</name>
    <dbReference type="NCBI Taxonomy" id="1033810"/>
    <lineage>
        <taxon>Bacteria</taxon>
        <taxon>Bacillati</taxon>
        <taxon>Mycoplasmatota</taxon>
        <taxon>Mollicutes</taxon>
        <taxon>Haloplasmatales</taxon>
        <taxon>Haloplasmataceae</taxon>
        <taxon>Haloplasma</taxon>
    </lineage>
</organism>
<dbReference type="STRING" id="1033810.HLPCO_000784"/>
<gene>
    <name evidence="5" type="ORF">HLPCO_000784</name>
</gene>
<dbReference type="Proteomes" id="UP000005707">
    <property type="component" value="Unassembled WGS sequence"/>
</dbReference>
<reference evidence="5 6" key="1">
    <citation type="journal article" date="2011" name="J. Bacteriol.">
        <title>Genome sequence of Haloplasma contractile, an unusual contractile bacterium from a deep-sea anoxic brine lake.</title>
        <authorList>
            <person name="Antunes A."/>
            <person name="Alam I."/>
            <person name="El Dorry H."/>
            <person name="Siam R."/>
            <person name="Robertson A."/>
            <person name="Bajic V.B."/>
            <person name="Stingl U."/>
        </authorList>
    </citation>
    <scope>NUCLEOTIDE SEQUENCE [LARGE SCALE GENOMIC DNA]</scope>
    <source>
        <strain evidence="5 6">SSD-17B</strain>
    </source>
</reference>
<keyword evidence="3 4" id="KW-0732">Signal</keyword>
<dbReference type="GO" id="GO:1901982">
    <property type="term" value="F:maltose binding"/>
    <property type="evidence" value="ECO:0007669"/>
    <property type="project" value="TreeGrafter"/>
</dbReference>
<dbReference type="AlphaFoldDB" id="U2FK22"/>
<dbReference type="PANTHER" id="PTHR30061">
    <property type="entry name" value="MALTOSE-BINDING PERIPLASMIC PROTEIN"/>
    <property type="match status" value="1"/>
</dbReference>
<dbReference type="EMBL" id="AFNU02000002">
    <property type="protein sequence ID" value="ERJ13165.1"/>
    <property type="molecule type" value="Genomic_DNA"/>
</dbReference>
<evidence type="ECO:0000256" key="4">
    <source>
        <dbReference type="SAM" id="SignalP"/>
    </source>
</evidence>
<dbReference type="OrthoDB" id="1642899at2"/>
<evidence type="ECO:0000256" key="1">
    <source>
        <dbReference type="ARBA" id="ARBA00008520"/>
    </source>
</evidence>
<keyword evidence="5" id="KW-0449">Lipoprotein</keyword>
<keyword evidence="6" id="KW-1185">Reference proteome</keyword>